<evidence type="ECO:0000313" key="2">
    <source>
        <dbReference type="EMBL" id="CAI9719808.1"/>
    </source>
</evidence>
<dbReference type="Proteomes" id="UP001162480">
    <property type="component" value="Chromosome 3"/>
</dbReference>
<evidence type="ECO:0000313" key="3">
    <source>
        <dbReference type="Proteomes" id="UP001162480"/>
    </source>
</evidence>
<protein>
    <submittedName>
        <fullName evidence="2">Uncharacterized protein</fullName>
    </submittedName>
</protein>
<name>A0AA36APC7_OCTVU</name>
<dbReference type="EMBL" id="OX597816">
    <property type="protein sequence ID" value="CAI9719808.1"/>
    <property type="molecule type" value="Genomic_DNA"/>
</dbReference>
<accession>A0AA36APC7</accession>
<gene>
    <name evidence="2" type="ORF">OCTVUL_1B011083</name>
</gene>
<organism evidence="2 3">
    <name type="scientific">Octopus vulgaris</name>
    <name type="common">Common octopus</name>
    <dbReference type="NCBI Taxonomy" id="6645"/>
    <lineage>
        <taxon>Eukaryota</taxon>
        <taxon>Metazoa</taxon>
        <taxon>Spiralia</taxon>
        <taxon>Lophotrochozoa</taxon>
        <taxon>Mollusca</taxon>
        <taxon>Cephalopoda</taxon>
        <taxon>Coleoidea</taxon>
        <taxon>Octopodiformes</taxon>
        <taxon>Octopoda</taxon>
        <taxon>Incirrata</taxon>
        <taxon>Octopodidae</taxon>
        <taxon>Octopus</taxon>
    </lineage>
</organism>
<feature type="compositionally biased region" description="Polar residues" evidence="1">
    <location>
        <begin position="1"/>
        <end position="12"/>
    </location>
</feature>
<reference evidence="2" key="1">
    <citation type="submission" date="2023-08" db="EMBL/GenBank/DDBJ databases">
        <authorList>
            <person name="Alioto T."/>
            <person name="Alioto T."/>
            <person name="Gomez Garrido J."/>
        </authorList>
    </citation>
    <scope>NUCLEOTIDE SEQUENCE</scope>
</reference>
<sequence>MPTKSIDSTIRQPGTVKLGGHEDVEGPQCNRSSGDGTDGDTQNIVIGDSDIINSMTGDSLNLATDCKIFRILITGFLEEKKQLLEAVL</sequence>
<keyword evidence="3" id="KW-1185">Reference proteome</keyword>
<evidence type="ECO:0000256" key="1">
    <source>
        <dbReference type="SAM" id="MobiDB-lite"/>
    </source>
</evidence>
<proteinExistence type="predicted"/>
<dbReference type="AlphaFoldDB" id="A0AA36APC7"/>
<feature type="region of interest" description="Disordered" evidence="1">
    <location>
        <begin position="1"/>
        <end position="42"/>
    </location>
</feature>
<feature type="compositionally biased region" description="Polar residues" evidence="1">
    <location>
        <begin position="29"/>
        <end position="42"/>
    </location>
</feature>